<name>A0A5J5IGE3_9BACT</name>
<proteinExistence type="predicted"/>
<dbReference type="InterPro" id="IPR036890">
    <property type="entry name" value="HATPase_C_sf"/>
</dbReference>
<dbReference type="PANTHER" id="PTHR42878">
    <property type="entry name" value="TWO-COMPONENT HISTIDINE KINASE"/>
    <property type="match status" value="1"/>
</dbReference>
<dbReference type="InterPro" id="IPR003594">
    <property type="entry name" value="HATPase_dom"/>
</dbReference>
<dbReference type="GO" id="GO:0005524">
    <property type="term" value="F:ATP binding"/>
    <property type="evidence" value="ECO:0007669"/>
    <property type="project" value="UniProtKB-KW"/>
</dbReference>
<dbReference type="InterPro" id="IPR000700">
    <property type="entry name" value="PAS-assoc_C"/>
</dbReference>
<dbReference type="EC" id="2.7.13.3" evidence="3"/>
<evidence type="ECO:0000259" key="17">
    <source>
        <dbReference type="PROSITE" id="PS50113"/>
    </source>
</evidence>
<dbReference type="Pfam" id="PF02518">
    <property type="entry name" value="HATPase_c"/>
    <property type="match status" value="1"/>
</dbReference>
<dbReference type="InterPro" id="IPR050351">
    <property type="entry name" value="BphY/WalK/GraS-like"/>
</dbReference>
<dbReference type="SUPFAM" id="SSF55785">
    <property type="entry name" value="PYP-like sensor domain (PAS domain)"/>
    <property type="match status" value="1"/>
</dbReference>
<dbReference type="GO" id="GO:0007234">
    <property type="term" value="P:osmosensory signaling via phosphorelay pathway"/>
    <property type="evidence" value="ECO:0007669"/>
    <property type="project" value="TreeGrafter"/>
</dbReference>
<dbReference type="FunFam" id="3.30.565.10:FF:000006">
    <property type="entry name" value="Sensor histidine kinase WalK"/>
    <property type="match status" value="1"/>
</dbReference>
<protein>
    <recommendedName>
        <fullName evidence="3">histidine kinase</fullName>
        <ecNumber evidence="3">2.7.13.3</ecNumber>
    </recommendedName>
</protein>
<dbReference type="EMBL" id="VYQF01000003">
    <property type="protein sequence ID" value="KAA9038421.1"/>
    <property type="molecule type" value="Genomic_DNA"/>
</dbReference>
<dbReference type="InterPro" id="IPR001789">
    <property type="entry name" value="Sig_transdc_resp-reg_receiver"/>
</dbReference>
<dbReference type="AlphaFoldDB" id="A0A5J5IGE3"/>
<feature type="domain" description="PAC" evidence="17">
    <location>
        <begin position="216"/>
        <end position="266"/>
    </location>
</feature>
<keyword evidence="19" id="KW-1185">Reference proteome</keyword>
<feature type="domain" description="PAS" evidence="16">
    <location>
        <begin position="138"/>
        <end position="183"/>
    </location>
</feature>
<dbReference type="PROSITE" id="PS50109">
    <property type="entry name" value="HIS_KIN"/>
    <property type="match status" value="1"/>
</dbReference>
<evidence type="ECO:0000256" key="7">
    <source>
        <dbReference type="ARBA" id="ARBA00022741"/>
    </source>
</evidence>
<dbReference type="Gene3D" id="3.30.565.10">
    <property type="entry name" value="Histidine kinase-like ATPase, C-terminal domain"/>
    <property type="match status" value="1"/>
</dbReference>
<dbReference type="SMART" id="SM00091">
    <property type="entry name" value="PAS"/>
    <property type="match status" value="1"/>
</dbReference>
<organism evidence="18 19">
    <name type="scientific">Ginsengibacter hankyongi</name>
    <dbReference type="NCBI Taxonomy" id="2607284"/>
    <lineage>
        <taxon>Bacteria</taxon>
        <taxon>Pseudomonadati</taxon>
        <taxon>Bacteroidota</taxon>
        <taxon>Chitinophagia</taxon>
        <taxon>Chitinophagales</taxon>
        <taxon>Chitinophagaceae</taxon>
        <taxon>Ginsengibacter</taxon>
    </lineage>
</organism>
<dbReference type="InterPro" id="IPR011006">
    <property type="entry name" value="CheY-like_superfamily"/>
</dbReference>
<evidence type="ECO:0000256" key="12">
    <source>
        <dbReference type="ARBA" id="ARBA00023136"/>
    </source>
</evidence>
<comment type="subcellular location">
    <subcellularLocation>
        <location evidence="2">Membrane</location>
        <topology evidence="2">Multi-pass membrane protein</topology>
    </subcellularLocation>
</comment>
<gene>
    <name evidence="18" type="ORF">FW778_12690</name>
</gene>
<sequence length="504" mass="57792">MLTSKRIKILVVDDDEDDYFIISDYINEIDKNKFVIDWCNSYQSAVEKFKAKAYDIYFVDYRLGNETGLELLKEAVNLECEDPIILLTGKGNKVIDIEAMKSGATDYLIKSELNAEKLERCMRYSLDRAAYLKTIRESEKRLKTFFRNGPNAIIVINEDEEILEWNPQAEVIFGFTEAEVHGKLLSETIIPLQYRQAHKKGMTRFLGTGVGPFLNKTIEVTALHKNGHEFYVSMSISNVKIQSDWLFIAFLSDITERKRTEDALIHKEAELLQARLLEEKKNEFLSIASHELKTPLTTLKAYASMALAFSEHQGPDMMRDYLFKIDQYCNKLTFLINELLDVSKIHAGRLILNHTEVDTDQFLPDVLNSMQQITQTHRIVLEQNHPAKVHMDPLRLEQVITNIIGNAAKYSPGQEKIIVNSVRNCDEIVMSFRDFGIGIPEEKLEKIFDRFYRVDEESNKFSGLGIGLFVSSEIVKQHGGKIWATVNDDGGSTFYFTLPAVDRN</sequence>
<dbReference type="CDD" id="cd00075">
    <property type="entry name" value="HATPase"/>
    <property type="match status" value="1"/>
</dbReference>
<evidence type="ECO:0000256" key="1">
    <source>
        <dbReference type="ARBA" id="ARBA00000085"/>
    </source>
</evidence>
<dbReference type="PROSITE" id="PS50112">
    <property type="entry name" value="PAS"/>
    <property type="match status" value="1"/>
</dbReference>
<evidence type="ECO:0000256" key="6">
    <source>
        <dbReference type="ARBA" id="ARBA00022692"/>
    </source>
</evidence>
<evidence type="ECO:0000259" key="14">
    <source>
        <dbReference type="PROSITE" id="PS50109"/>
    </source>
</evidence>
<keyword evidence="4 13" id="KW-0597">Phosphoprotein</keyword>
<dbReference type="SUPFAM" id="SSF52172">
    <property type="entry name" value="CheY-like"/>
    <property type="match status" value="1"/>
</dbReference>
<keyword evidence="11" id="KW-0902">Two-component regulatory system</keyword>
<evidence type="ECO:0000256" key="8">
    <source>
        <dbReference type="ARBA" id="ARBA00022777"/>
    </source>
</evidence>
<keyword evidence="9" id="KW-0067">ATP-binding</keyword>
<dbReference type="CDD" id="cd00130">
    <property type="entry name" value="PAS"/>
    <property type="match status" value="1"/>
</dbReference>
<dbReference type="Gene3D" id="3.40.50.2300">
    <property type="match status" value="1"/>
</dbReference>
<evidence type="ECO:0000256" key="11">
    <source>
        <dbReference type="ARBA" id="ARBA00023012"/>
    </source>
</evidence>
<dbReference type="Pfam" id="PF13426">
    <property type="entry name" value="PAS_9"/>
    <property type="match status" value="1"/>
</dbReference>
<dbReference type="SMART" id="SM00448">
    <property type="entry name" value="REC"/>
    <property type="match status" value="1"/>
</dbReference>
<dbReference type="InterPro" id="IPR005467">
    <property type="entry name" value="His_kinase_dom"/>
</dbReference>
<evidence type="ECO:0000256" key="13">
    <source>
        <dbReference type="PROSITE-ProRule" id="PRU00169"/>
    </source>
</evidence>
<dbReference type="InterPro" id="IPR036097">
    <property type="entry name" value="HisK_dim/P_sf"/>
</dbReference>
<comment type="catalytic activity">
    <reaction evidence="1">
        <text>ATP + protein L-histidine = ADP + protein N-phospho-L-histidine.</text>
        <dbReference type="EC" id="2.7.13.3"/>
    </reaction>
</comment>
<dbReference type="CDD" id="cd00156">
    <property type="entry name" value="REC"/>
    <property type="match status" value="1"/>
</dbReference>
<dbReference type="GO" id="GO:0000155">
    <property type="term" value="F:phosphorelay sensor kinase activity"/>
    <property type="evidence" value="ECO:0007669"/>
    <property type="project" value="InterPro"/>
</dbReference>
<dbReference type="InterPro" id="IPR035965">
    <property type="entry name" value="PAS-like_dom_sf"/>
</dbReference>
<dbReference type="GO" id="GO:0016020">
    <property type="term" value="C:membrane"/>
    <property type="evidence" value="ECO:0007669"/>
    <property type="project" value="UniProtKB-SubCell"/>
</dbReference>
<dbReference type="GO" id="GO:0030295">
    <property type="term" value="F:protein kinase activator activity"/>
    <property type="evidence" value="ECO:0007669"/>
    <property type="project" value="TreeGrafter"/>
</dbReference>
<evidence type="ECO:0000256" key="10">
    <source>
        <dbReference type="ARBA" id="ARBA00022989"/>
    </source>
</evidence>
<dbReference type="PANTHER" id="PTHR42878:SF7">
    <property type="entry name" value="SENSOR HISTIDINE KINASE GLRK"/>
    <property type="match status" value="1"/>
</dbReference>
<keyword evidence="6" id="KW-0812">Transmembrane</keyword>
<keyword evidence="5" id="KW-0808">Transferase</keyword>
<evidence type="ECO:0000259" key="15">
    <source>
        <dbReference type="PROSITE" id="PS50110"/>
    </source>
</evidence>
<dbReference type="PRINTS" id="PR00344">
    <property type="entry name" value="BCTRLSENSOR"/>
</dbReference>
<comment type="caution">
    <text evidence="18">The sequence shown here is derived from an EMBL/GenBank/DDBJ whole genome shotgun (WGS) entry which is preliminary data.</text>
</comment>
<dbReference type="Proteomes" id="UP000326903">
    <property type="component" value="Unassembled WGS sequence"/>
</dbReference>
<dbReference type="CDD" id="cd00082">
    <property type="entry name" value="HisKA"/>
    <property type="match status" value="1"/>
</dbReference>
<dbReference type="SUPFAM" id="SSF47384">
    <property type="entry name" value="Homodimeric domain of signal transducing histidine kinase"/>
    <property type="match status" value="1"/>
</dbReference>
<keyword evidence="8" id="KW-0418">Kinase</keyword>
<dbReference type="RefSeq" id="WP_150415096.1">
    <property type="nucleotide sequence ID" value="NZ_VYQF01000003.1"/>
</dbReference>
<evidence type="ECO:0000256" key="5">
    <source>
        <dbReference type="ARBA" id="ARBA00022679"/>
    </source>
</evidence>
<keyword evidence="12" id="KW-0472">Membrane</keyword>
<dbReference type="PROSITE" id="PS50113">
    <property type="entry name" value="PAC"/>
    <property type="match status" value="1"/>
</dbReference>
<dbReference type="Pfam" id="PF00072">
    <property type="entry name" value="Response_reg"/>
    <property type="match status" value="1"/>
</dbReference>
<feature type="modified residue" description="4-aspartylphosphate" evidence="13">
    <location>
        <position position="60"/>
    </location>
</feature>
<dbReference type="InterPro" id="IPR004358">
    <property type="entry name" value="Sig_transdc_His_kin-like_C"/>
</dbReference>
<dbReference type="NCBIfam" id="TIGR00229">
    <property type="entry name" value="sensory_box"/>
    <property type="match status" value="1"/>
</dbReference>
<evidence type="ECO:0000256" key="3">
    <source>
        <dbReference type="ARBA" id="ARBA00012438"/>
    </source>
</evidence>
<dbReference type="GO" id="GO:0000156">
    <property type="term" value="F:phosphorelay response regulator activity"/>
    <property type="evidence" value="ECO:0007669"/>
    <property type="project" value="TreeGrafter"/>
</dbReference>
<dbReference type="Gene3D" id="3.30.450.20">
    <property type="entry name" value="PAS domain"/>
    <property type="match status" value="1"/>
</dbReference>
<evidence type="ECO:0000256" key="2">
    <source>
        <dbReference type="ARBA" id="ARBA00004141"/>
    </source>
</evidence>
<dbReference type="Gene3D" id="1.10.287.130">
    <property type="match status" value="1"/>
</dbReference>
<feature type="domain" description="Response regulatory" evidence="15">
    <location>
        <begin position="8"/>
        <end position="125"/>
    </location>
</feature>
<keyword evidence="7" id="KW-0547">Nucleotide-binding</keyword>
<dbReference type="InterPro" id="IPR000014">
    <property type="entry name" value="PAS"/>
</dbReference>
<feature type="domain" description="Histidine kinase" evidence="14">
    <location>
        <begin position="287"/>
        <end position="502"/>
    </location>
</feature>
<dbReference type="PROSITE" id="PS50110">
    <property type="entry name" value="RESPONSE_REGULATORY"/>
    <property type="match status" value="1"/>
</dbReference>
<evidence type="ECO:0000259" key="16">
    <source>
        <dbReference type="PROSITE" id="PS50112"/>
    </source>
</evidence>
<dbReference type="SMART" id="SM00388">
    <property type="entry name" value="HisKA"/>
    <property type="match status" value="1"/>
</dbReference>
<dbReference type="InterPro" id="IPR003661">
    <property type="entry name" value="HisK_dim/P_dom"/>
</dbReference>
<dbReference type="SMART" id="SM00387">
    <property type="entry name" value="HATPase_c"/>
    <property type="match status" value="1"/>
</dbReference>
<evidence type="ECO:0000256" key="4">
    <source>
        <dbReference type="ARBA" id="ARBA00022553"/>
    </source>
</evidence>
<dbReference type="Pfam" id="PF00512">
    <property type="entry name" value="HisKA"/>
    <property type="match status" value="1"/>
</dbReference>
<evidence type="ECO:0000256" key="9">
    <source>
        <dbReference type="ARBA" id="ARBA00022840"/>
    </source>
</evidence>
<evidence type="ECO:0000313" key="18">
    <source>
        <dbReference type="EMBL" id="KAA9038421.1"/>
    </source>
</evidence>
<dbReference type="SUPFAM" id="SSF55874">
    <property type="entry name" value="ATPase domain of HSP90 chaperone/DNA topoisomerase II/histidine kinase"/>
    <property type="match status" value="1"/>
</dbReference>
<accession>A0A5J5IGE3</accession>
<evidence type="ECO:0000313" key="19">
    <source>
        <dbReference type="Proteomes" id="UP000326903"/>
    </source>
</evidence>
<keyword evidence="10" id="KW-1133">Transmembrane helix</keyword>
<reference evidence="18 19" key="1">
    <citation type="submission" date="2019-09" db="EMBL/GenBank/DDBJ databases">
        <title>Draft genome sequence of Ginsengibacter sp. BR5-29.</title>
        <authorList>
            <person name="Im W.-T."/>
        </authorList>
    </citation>
    <scope>NUCLEOTIDE SEQUENCE [LARGE SCALE GENOMIC DNA]</scope>
    <source>
        <strain evidence="18 19">BR5-29</strain>
    </source>
</reference>